<protein>
    <recommendedName>
        <fullName evidence="4">Tetratricopeptide repeat protein</fullName>
    </recommendedName>
</protein>
<dbReference type="SUPFAM" id="SSF48452">
    <property type="entry name" value="TPR-like"/>
    <property type="match status" value="1"/>
</dbReference>
<dbReference type="InterPro" id="IPR011990">
    <property type="entry name" value="TPR-like_helical_dom_sf"/>
</dbReference>
<reference evidence="3" key="1">
    <citation type="journal article" date="2019" name="Int. J. Syst. Evol. Microbiol.">
        <title>The Global Catalogue of Microorganisms (GCM) 10K type strain sequencing project: providing services to taxonomists for standard genome sequencing and annotation.</title>
        <authorList>
            <consortium name="The Broad Institute Genomics Platform"/>
            <consortium name="The Broad Institute Genome Sequencing Center for Infectious Disease"/>
            <person name="Wu L."/>
            <person name="Ma J."/>
        </authorList>
    </citation>
    <scope>NUCLEOTIDE SEQUENCE [LARGE SCALE GENOMIC DNA]</scope>
    <source>
        <strain evidence="3">KCTC 52490</strain>
    </source>
</reference>
<name>A0ABW6AFW2_9BACT</name>
<keyword evidence="3" id="KW-1185">Reference proteome</keyword>
<comment type="caution">
    <text evidence="2">The sequence shown here is derived from an EMBL/GenBank/DDBJ whole genome shotgun (WGS) entry which is preliminary data.</text>
</comment>
<dbReference type="EMBL" id="JBHUOM010000002">
    <property type="protein sequence ID" value="MFD2933307.1"/>
    <property type="molecule type" value="Genomic_DNA"/>
</dbReference>
<organism evidence="2 3">
    <name type="scientific">Spirosoma flavum</name>
    <dbReference type="NCBI Taxonomy" id="2048557"/>
    <lineage>
        <taxon>Bacteria</taxon>
        <taxon>Pseudomonadati</taxon>
        <taxon>Bacteroidota</taxon>
        <taxon>Cytophagia</taxon>
        <taxon>Cytophagales</taxon>
        <taxon>Cytophagaceae</taxon>
        <taxon>Spirosoma</taxon>
    </lineage>
</organism>
<evidence type="ECO:0000256" key="1">
    <source>
        <dbReference type="SAM" id="Phobius"/>
    </source>
</evidence>
<keyword evidence="1" id="KW-0472">Membrane</keyword>
<sequence length="260" mass="29120">MNTDLEIIENYVTGQLSSDERVRFETALRTDPAVADALAFYMLTKQVAREESRNQRKAEFDALRTKPAYLTGETKTRTRPMWSAPMRWVAAAGIFLLLGLGWYFFRPRADSTVSIVSQQVDNYTSAHFRQLPTTMDGGSTGSGMVDSLKMGVGLFNEGKLAEAGAVFNNVLLRHPNSDGALKYAGIVSFRQGNYDKAISLFHRLSQRTDLYGNPGPFYESLTLLKRGRPIDKSQVKKLLDKVIINNLEGKKEAESLRNQL</sequence>
<evidence type="ECO:0000313" key="2">
    <source>
        <dbReference type="EMBL" id="MFD2933307.1"/>
    </source>
</evidence>
<gene>
    <name evidence="2" type="ORF">ACFS25_05905</name>
</gene>
<dbReference type="Proteomes" id="UP001597512">
    <property type="component" value="Unassembled WGS sequence"/>
</dbReference>
<dbReference type="Gene3D" id="1.25.40.10">
    <property type="entry name" value="Tetratricopeptide repeat domain"/>
    <property type="match status" value="1"/>
</dbReference>
<feature type="transmembrane region" description="Helical" evidence="1">
    <location>
        <begin position="85"/>
        <end position="105"/>
    </location>
</feature>
<accession>A0ABW6AFW2</accession>
<evidence type="ECO:0008006" key="4">
    <source>
        <dbReference type="Google" id="ProtNLM"/>
    </source>
</evidence>
<keyword evidence="1" id="KW-1133">Transmembrane helix</keyword>
<keyword evidence="1" id="KW-0812">Transmembrane</keyword>
<proteinExistence type="predicted"/>
<evidence type="ECO:0000313" key="3">
    <source>
        <dbReference type="Proteomes" id="UP001597512"/>
    </source>
</evidence>
<dbReference type="RefSeq" id="WP_381497542.1">
    <property type="nucleotide sequence ID" value="NZ_JBHUOM010000002.1"/>
</dbReference>